<keyword evidence="2" id="KW-1185">Reference proteome</keyword>
<feature type="transmembrane region" description="Helical" evidence="1">
    <location>
        <begin position="51"/>
        <end position="72"/>
    </location>
</feature>
<reference evidence="3" key="1">
    <citation type="submission" date="2025-08" db="UniProtKB">
        <authorList>
            <consortium name="RefSeq"/>
        </authorList>
    </citation>
    <scope>IDENTIFICATION</scope>
</reference>
<gene>
    <name evidence="3" type="primary">LOC103509653</name>
</gene>
<proteinExistence type="predicted"/>
<evidence type="ECO:0000313" key="3">
    <source>
        <dbReference type="RefSeq" id="XP_008472500.2"/>
    </source>
</evidence>
<sequence length="240" mass="26676">MARHFHECKTLLQNISLTIECPVPPRGGATLCCLGQCCFVNRSRREVWENWFFWFALFILVLLILSSLLSIITSTCKKRHQNLIRIGHATFPQSSPVGSMAGPGGIIQPHVTYNKTREQQLVHGQFIPNEFLKVEDLAGPLAPPYPPIEPISVVRGTAPPMGYRQTPNYTELVLPPGFTDGKRFSSEFLKVEDLAGPLAPPYPPIEPISVVRGTAPPMGYRQTPNYTELVLPPGFTDGKR</sequence>
<protein>
    <submittedName>
        <fullName evidence="3">Uncharacterized protein LOC103509653</fullName>
    </submittedName>
</protein>
<dbReference type="AlphaFoldDB" id="A0A1S3D1S5"/>
<accession>A0A1S3D1S5</accession>
<dbReference type="GeneID" id="103509653"/>
<keyword evidence="1" id="KW-0812">Transmembrane</keyword>
<organism evidence="2 3">
    <name type="scientific">Diaphorina citri</name>
    <name type="common">Asian citrus psyllid</name>
    <dbReference type="NCBI Taxonomy" id="121845"/>
    <lineage>
        <taxon>Eukaryota</taxon>
        <taxon>Metazoa</taxon>
        <taxon>Ecdysozoa</taxon>
        <taxon>Arthropoda</taxon>
        <taxon>Hexapoda</taxon>
        <taxon>Insecta</taxon>
        <taxon>Pterygota</taxon>
        <taxon>Neoptera</taxon>
        <taxon>Paraneoptera</taxon>
        <taxon>Hemiptera</taxon>
        <taxon>Sternorrhyncha</taxon>
        <taxon>Psylloidea</taxon>
        <taxon>Psyllidae</taxon>
        <taxon>Diaphorininae</taxon>
        <taxon>Diaphorina</taxon>
    </lineage>
</organism>
<dbReference type="RefSeq" id="XP_008472500.2">
    <property type="nucleotide sequence ID" value="XM_008474278.3"/>
</dbReference>
<dbReference type="Proteomes" id="UP000079169">
    <property type="component" value="Unplaced"/>
</dbReference>
<keyword evidence="1" id="KW-0472">Membrane</keyword>
<name>A0A1S3D1S5_DIACI</name>
<dbReference type="KEGG" id="dci:103509653"/>
<keyword evidence="1" id="KW-1133">Transmembrane helix</keyword>
<evidence type="ECO:0000313" key="2">
    <source>
        <dbReference type="Proteomes" id="UP000079169"/>
    </source>
</evidence>
<dbReference type="PaxDb" id="121845-A0A1S3D1S5"/>
<evidence type="ECO:0000256" key="1">
    <source>
        <dbReference type="SAM" id="Phobius"/>
    </source>
</evidence>